<dbReference type="Ensembl" id="ENSDLAT00005022197.2">
    <property type="protein sequence ID" value="ENSDLAP00005020706.1"/>
    <property type="gene ID" value="ENSDLAG00005009616.2"/>
</dbReference>
<dbReference type="Pfam" id="PF00059">
    <property type="entry name" value="Lectin_C"/>
    <property type="match status" value="1"/>
</dbReference>
<dbReference type="OMA" id="ICETRVL"/>
<gene>
    <name evidence="5" type="primary">LOC127367331</name>
</gene>
<keyword evidence="2" id="KW-1015">Disulfide bond</keyword>
<dbReference type="InterPro" id="IPR016186">
    <property type="entry name" value="C-type_lectin-like/link_sf"/>
</dbReference>
<dbReference type="InterPro" id="IPR051379">
    <property type="entry name" value="C-type_Lectin_Receptor_IMM"/>
</dbReference>
<accession>A0A8C4ENA9</accession>
<organism evidence="5 6">
    <name type="scientific">Dicentrarchus labrax</name>
    <name type="common">European seabass</name>
    <name type="synonym">Morone labrax</name>
    <dbReference type="NCBI Taxonomy" id="13489"/>
    <lineage>
        <taxon>Eukaryota</taxon>
        <taxon>Metazoa</taxon>
        <taxon>Chordata</taxon>
        <taxon>Craniata</taxon>
        <taxon>Vertebrata</taxon>
        <taxon>Euteleostomi</taxon>
        <taxon>Actinopterygii</taxon>
        <taxon>Neopterygii</taxon>
        <taxon>Teleostei</taxon>
        <taxon>Neoteleostei</taxon>
        <taxon>Acanthomorphata</taxon>
        <taxon>Eupercaria</taxon>
        <taxon>Moronidae</taxon>
        <taxon>Dicentrarchus</taxon>
    </lineage>
</organism>
<sequence length="292" mass="33938">MEEELNYVTVVFKTKGISTREEPRDMDDYEDIKTVEQTLDTSSVLPENKKKAPLCTLLHLVAAGLGIICVLLVSAVITLSIHFNTVMSEQYRENTNLTSQNLQLWTEKTNLERRTEELTREKDGLNWTISVIMEHDMFQVTAHCPQKVCQPCLDGWVQFQSSCYFFFDNSWKSWERSRDKCKEINANLVVIESQEEQEFINNHTKDQEDYGYWIGLSSKDVMGKWMWVNGRNVSVMYWRTQEPLYGVACALIQPHATPLANWNKAHCDKSNHWICERRTLIKESAAQSKLIV</sequence>
<protein>
    <recommendedName>
        <fullName evidence="4">C-type lectin domain-containing protein</fullName>
    </recommendedName>
</protein>
<dbReference type="GeneID" id="127367331"/>
<dbReference type="Proteomes" id="UP000694389">
    <property type="component" value="Unassembled WGS sequence"/>
</dbReference>
<dbReference type="RefSeq" id="XP_051263051.1">
    <property type="nucleotide sequence ID" value="XM_051407091.1"/>
</dbReference>
<feature type="transmembrane region" description="Helical" evidence="3">
    <location>
        <begin position="57"/>
        <end position="83"/>
    </location>
</feature>
<dbReference type="PANTHER" id="PTHR46746:SF9">
    <property type="entry name" value="CD209 ANTIGEN-LIKE PROTEIN C-LIKE"/>
    <property type="match status" value="1"/>
</dbReference>
<name>A0A8C4ENA9_DICLA</name>
<dbReference type="InterPro" id="IPR016187">
    <property type="entry name" value="CTDL_fold"/>
</dbReference>
<keyword evidence="6" id="KW-1185">Reference proteome</keyword>
<dbReference type="OrthoDB" id="2142683at2759"/>
<dbReference type="SMART" id="SM00034">
    <property type="entry name" value="CLECT"/>
    <property type="match status" value="1"/>
</dbReference>
<proteinExistence type="predicted"/>
<dbReference type="GeneTree" id="ENSGT01030000234575"/>
<feature type="domain" description="C-type lectin" evidence="4">
    <location>
        <begin position="159"/>
        <end position="276"/>
    </location>
</feature>
<dbReference type="Gene3D" id="3.10.100.10">
    <property type="entry name" value="Mannose-Binding Protein A, subunit A"/>
    <property type="match status" value="1"/>
</dbReference>
<keyword evidence="3" id="KW-1133">Transmembrane helix</keyword>
<reference evidence="5" key="2">
    <citation type="submission" date="2025-09" db="UniProtKB">
        <authorList>
            <consortium name="Ensembl"/>
        </authorList>
    </citation>
    <scope>IDENTIFICATION</scope>
</reference>
<dbReference type="PROSITE" id="PS50041">
    <property type="entry name" value="C_TYPE_LECTIN_2"/>
    <property type="match status" value="1"/>
</dbReference>
<evidence type="ECO:0000256" key="3">
    <source>
        <dbReference type="SAM" id="Phobius"/>
    </source>
</evidence>
<evidence type="ECO:0000259" key="4">
    <source>
        <dbReference type="PROSITE" id="PS50041"/>
    </source>
</evidence>
<reference evidence="5" key="1">
    <citation type="submission" date="2025-08" db="UniProtKB">
        <authorList>
            <consortium name="Ensembl"/>
        </authorList>
    </citation>
    <scope>IDENTIFICATION</scope>
</reference>
<evidence type="ECO:0000256" key="1">
    <source>
        <dbReference type="ARBA" id="ARBA00022734"/>
    </source>
</evidence>
<evidence type="ECO:0000256" key="2">
    <source>
        <dbReference type="ARBA" id="ARBA00023157"/>
    </source>
</evidence>
<dbReference type="GO" id="GO:0030246">
    <property type="term" value="F:carbohydrate binding"/>
    <property type="evidence" value="ECO:0007669"/>
    <property type="project" value="UniProtKB-KW"/>
</dbReference>
<evidence type="ECO:0000313" key="6">
    <source>
        <dbReference type="Proteomes" id="UP000694389"/>
    </source>
</evidence>
<dbReference type="PANTHER" id="PTHR46746">
    <property type="entry name" value="KILLER CELL LECTIN-LIKE RECEPTOR SUBFAMILY F MEMBER 2"/>
    <property type="match status" value="1"/>
</dbReference>
<dbReference type="InterPro" id="IPR001304">
    <property type="entry name" value="C-type_lectin-like"/>
</dbReference>
<keyword evidence="3" id="KW-0812">Transmembrane</keyword>
<evidence type="ECO:0000313" key="5">
    <source>
        <dbReference type="Ensembl" id="ENSDLAP00005020706.1"/>
    </source>
</evidence>
<dbReference type="AlphaFoldDB" id="A0A8C4ENA9"/>
<keyword evidence="3" id="KW-0472">Membrane</keyword>
<keyword evidence="1" id="KW-0430">Lectin</keyword>
<dbReference type="SUPFAM" id="SSF56436">
    <property type="entry name" value="C-type lectin-like"/>
    <property type="match status" value="1"/>
</dbReference>